<feature type="compositionally biased region" description="Pro residues" evidence="2">
    <location>
        <begin position="41"/>
        <end position="57"/>
    </location>
</feature>
<gene>
    <name evidence="3" type="ORF">IW254_000754</name>
</gene>
<feature type="compositionally biased region" description="Polar residues" evidence="2">
    <location>
        <begin position="426"/>
        <end position="439"/>
    </location>
</feature>
<dbReference type="EMBL" id="JADOUE010000001">
    <property type="protein sequence ID" value="MBG6121785.1"/>
    <property type="molecule type" value="Genomic_DNA"/>
</dbReference>
<proteinExistence type="predicted"/>
<accession>A0A931GTF5</accession>
<feature type="coiled-coil region" evidence="1">
    <location>
        <begin position="169"/>
        <end position="218"/>
    </location>
</feature>
<dbReference type="InterPro" id="IPR007139">
    <property type="entry name" value="DUF349"/>
</dbReference>
<protein>
    <submittedName>
        <fullName evidence="3">Chromosome segregation ATPase</fullName>
    </submittedName>
</protein>
<organism evidence="3 4">
    <name type="scientific">Corynebacterium aquatimens</name>
    <dbReference type="NCBI Taxonomy" id="1190508"/>
    <lineage>
        <taxon>Bacteria</taxon>
        <taxon>Bacillati</taxon>
        <taxon>Actinomycetota</taxon>
        <taxon>Actinomycetes</taxon>
        <taxon>Mycobacteriales</taxon>
        <taxon>Corynebacteriaceae</taxon>
        <taxon>Corynebacterium</taxon>
    </lineage>
</organism>
<dbReference type="Proteomes" id="UP000658613">
    <property type="component" value="Unassembled WGS sequence"/>
</dbReference>
<name>A0A931GTF5_9CORY</name>
<dbReference type="AlphaFoldDB" id="A0A931GTF5"/>
<comment type="caution">
    <text evidence="3">The sequence shown here is derived from an EMBL/GenBank/DDBJ whole genome shotgun (WGS) entry which is preliminary data.</text>
</comment>
<feature type="region of interest" description="Disordered" evidence="2">
    <location>
        <begin position="1"/>
        <end position="91"/>
    </location>
</feature>
<evidence type="ECO:0000313" key="3">
    <source>
        <dbReference type="EMBL" id="MBG6121785.1"/>
    </source>
</evidence>
<reference evidence="3" key="1">
    <citation type="submission" date="2020-11" db="EMBL/GenBank/DDBJ databases">
        <title>Sequencing the genomes of 1000 actinobacteria strains.</title>
        <authorList>
            <person name="Klenk H.-P."/>
        </authorList>
    </citation>
    <scope>NUCLEOTIDE SEQUENCE</scope>
    <source>
        <strain evidence="3">DSM 45632</strain>
    </source>
</reference>
<evidence type="ECO:0000313" key="4">
    <source>
        <dbReference type="Proteomes" id="UP000658613"/>
    </source>
</evidence>
<evidence type="ECO:0000256" key="1">
    <source>
        <dbReference type="SAM" id="Coils"/>
    </source>
</evidence>
<keyword evidence="1" id="KW-0175">Coiled coil</keyword>
<keyword evidence="4" id="KW-1185">Reference proteome</keyword>
<evidence type="ECO:0000256" key="2">
    <source>
        <dbReference type="SAM" id="MobiDB-lite"/>
    </source>
</evidence>
<dbReference type="Pfam" id="PF03993">
    <property type="entry name" value="DUF349"/>
    <property type="match status" value="3"/>
</dbReference>
<feature type="compositionally biased region" description="Low complexity" evidence="2">
    <location>
        <begin position="1"/>
        <end position="40"/>
    </location>
</feature>
<sequence length="484" mass="53518">MTDNQPTTPAEAAATPAANAANPAAPAAQQPAADAAAPAQPQAPTPTPKPAPRPGPRPGAGVKRTVPSTPSPVPTSSVDVDAAMQFGRVDDEGTVYVTRNGSERAVGSWQAGSTDEGLRHYAQRFGDLSTEVGLLENRLATRPEDAGHVKSQAQQLIGTLDEAAVVGDLNAIEERLNKVIADSETASEKAKEAKEARRAQAIQRKEALATEAEDLAANSTEWKAAGDRIRDILEEWKTIRGIDRKTDDALWKRYSKARDNFNRRRGSHFAELDRGRAAAKEAKEELIKRAEALKDSTEWNDTARAFRDLMKEWKSAGRAPRDVDDKLWERFRAAQDHFFNARNAVNDERDREFEANAKAKDDLIAQYDEQIDPAQGLGKAKAKLRELQEKWDEIGYVPRNKVREYEDKITKIEKRVSDAEDKQWRKSNPAQQDKANQFQVKADDFRAKAEAAKAKGDEKKAAEFTAQAEQWQEFADVAAKAIAD</sequence>
<feature type="region of interest" description="Disordered" evidence="2">
    <location>
        <begin position="416"/>
        <end position="442"/>
    </location>
</feature>
<dbReference type="RefSeq" id="WP_196824284.1">
    <property type="nucleotide sequence ID" value="NZ_CP046980.1"/>
</dbReference>